<keyword evidence="4" id="KW-1185">Reference proteome</keyword>
<dbReference type="Gene3D" id="3.40.50.720">
    <property type="entry name" value="NAD(P)-binding Rossmann-like Domain"/>
    <property type="match status" value="1"/>
</dbReference>
<organism evidence="3 4">
    <name type="scientific">Jeotgalibacillus alimentarius</name>
    <dbReference type="NCBI Taxonomy" id="135826"/>
    <lineage>
        <taxon>Bacteria</taxon>
        <taxon>Bacillati</taxon>
        <taxon>Bacillota</taxon>
        <taxon>Bacilli</taxon>
        <taxon>Bacillales</taxon>
        <taxon>Caryophanaceae</taxon>
        <taxon>Jeotgalibacillus</taxon>
    </lineage>
</organism>
<dbReference type="PRINTS" id="PR00081">
    <property type="entry name" value="GDHRDH"/>
</dbReference>
<keyword evidence="2" id="KW-0560">Oxidoreductase</keyword>
<evidence type="ECO:0000313" key="3">
    <source>
        <dbReference type="EMBL" id="KIL51355.1"/>
    </source>
</evidence>
<dbReference type="EMBL" id="JXRQ01000015">
    <property type="protein sequence ID" value="KIL51355.1"/>
    <property type="molecule type" value="Genomic_DNA"/>
</dbReference>
<comment type="similarity">
    <text evidence="1">Belongs to the short-chain dehydrogenases/reductases (SDR) family.</text>
</comment>
<dbReference type="Proteomes" id="UP000031950">
    <property type="component" value="Unassembled WGS sequence"/>
</dbReference>
<comment type="caution">
    <text evidence="3">The sequence shown here is derived from an EMBL/GenBank/DDBJ whole genome shotgun (WGS) entry which is preliminary data.</text>
</comment>
<reference evidence="3 4" key="1">
    <citation type="submission" date="2015-01" db="EMBL/GenBank/DDBJ databases">
        <title>Genome sequence of Jeotgalibacillus alimentarius.</title>
        <authorList>
            <person name="Goh K.M."/>
            <person name="Chan K.-G."/>
            <person name="Yaakop A.S."/>
            <person name="Ee R."/>
            <person name="Gan H.M."/>
            <person name="Chan C.S."/>
        </authorList>
    </citation>
    <scope>NUCLEOTIDE SEQUENCE [LARGE SCALE GENOMIC DNA]</scope>
    <source>
        <strain evidence="3 4">YKJ-13</strain>
    </source>
</reference>
<dbReference type="InterPro" id="IPR002347">
    <property type="entry name" value="SDR_fam"/>
</dbReference>
<dbReference type="Pfam" id="PF00106">
    <property type="entry name" value="adh_short"/>
    <property type="match status" value="1"/>
</dbReference>
<dbReference type="PANTHER" id="PTHR43669:SF3">
    <property type="entry name" value="ALCOHOL DEHYDROGENASE, PUTATIVE (AFU_ORTHOLOGUE AFUA_3G03445)-RELATED"/>
    <property type="match status" value="1"/>
</dbReference>
<evidence type="ECO:0000256" key="2">
    <source>
        <dbReference type="ARBA" id="ARBA00023002"/>
    </source>
</evidence>
<dbReference type="SUPFAM" id="SSF51735">
    <property type="entry name" value="NAD(P)-binding Rossmann-fold domains"/>
    <property type="match status" value="1"/>
</dbReference>
<name>A0A0C2RM60_9BACL</name>
<evidence type="ECO:0008006" key="5">
    <source>
        <dbReference type="Google" id="ProtNLM"/>
    </source>
</evidence>
<dbReference type="PATRIC" id="fig|135826.4.peg.861"/>
<evidence type="ECO:0000313" key="4">
    <source>
        <dbReference type="Proteomes" id="UP000031950"/>
    </source>
</evidence>
<dbReference type="GO" id="GO:0016491">
    <property type="term" value="F:oxidoreductase activity"/>
    <property type="evidence" value="ECO:0007669"/>
    <property type="project" value="UniProtKB-KW"/>
</dbReference>
<sequence>MASKVICIIGAGPGIGMSAAKKFGQQGFSVALVSRNESRLKSMVEELNQHGIEALAIQGTALANESVRKAIRTIKETFGRIDVLLYNAFTFRDQLPSEMDPIEFASDLQVDVIGALTAYQAAASHMEKGSSILFTGGGLGLKPMKKFTSVSVGKAAIRALALAVHQELKSQDIYAGTLTINGFVKENTPFSPDRIAERLYEMTEQRKEAEWTFDKVAVS</sequence>
<dbReference type="PANTHER" id="PTHR43669">
    <property type="entry name" value="5-KETO-D-GLUCONATE 5-REDUCTASE"/>
    <property type="match status" value="1"/>
</dbReference>
<dbReference type="OrthoDB" id="9799818at2"/>
<protein>
    <recommendedName>
        <fullName evidence="5">Short-chain dehydrogenase</fullName>
    </recommendedName>
</protein>
<evidence type="ECO:0000256" key="1">
    <source>
        <dbReference type="ARBA" id="ARBA00006484"/>
    </source>
</evidence>
<proteinExistence type="inferred from homology"/>
<accession>A0A0C2RM60</accession>
<dbReference type="RefSeq" id="WP_041121505.1">
    <property type="nucleotide sequence ID" value="NZ_JXRQ01000015.1"/>
</dbReference>
<dbReference type="STRING" id="135826.KP77_08670"/>
<dbReference type="AlphaFoldDB" id="A0A0C2RM60"/>
<dbReference type="InterPro" id="IPR036291">
    <property type="entry name" value="NAD(P)-bd_dom_sf"/>
</dbReference>
<gene>
    <name evidence="3" type="ORF">KP77_08670</name>
</gene>